<sequence length="382" mass="44625">MCCNNRLTLNCVPFYCDARDLNEWKCFMIKKFWPEDGPRCHCCRRIKCKNRGLLHKLCLVPGITGRTMYDILTKLDPNFSVCQCGEAWNSWTKLNIPFTDFNDEWIEPSENEKNIDDFPLTAGIKDQHSLSALPNDPNWLKKYSEFYKQACFTGFNRDYFFELPYDFINNPKSEYDALRREYERRNRSENAGEGEQRGSRNRRRRSRGSGGSRMRGSKQRRSSSFHLRQRKLRGSRSPRNSNASPNRDSISNRPWTGPPPSQDLLNNLYRMLNAIRDKRTEMQDIPVAVLYHRPSGFREFLTRGELKEIGQTLVDTGYDVKSLAEFLNIIDDATERYDEPPRIGAVKKSEPVQQKTGFTAKDLEKLEKHFVKIIKSSNDLFI</sequence>
<protein>
    <submittedName>
        <fullName evidence="2">Uncharacterized protein</fullName>
    </submittedName>
</protein>
<feature type="compositionally biased region" description="Low complexity" evidence="1">
    <location>
        <begin position="237"/>
        <end position="249"/>
    </location>
</feature>
<feature type="compositionally biased region" description="Basic and acidic residues" evidence="1">
    <location>
        <begin position="183"/>
        <end position="198"/>
    </location>
</feature>
<gene>
    <name evidence="2" type="ORF">g.9863</name>
</gene>
<dbReference type="AlphaFoldDB" id="A0A0A1WXD4"/>
<reference evidence="2" key="1">
    <citation type="submission" date="2014-11" db="EMBL/GenBank/DDBJ databases">
        <authorList>
            <person name="Geib S."/>
        </authorList>
    </citation>
    <scope>NUCLEOTIDE SEQUENCE</scope>
</reference>
<organism evidence="2">
    <name type="scientific">Zeugodacus cucurbitae</name>
    <name type="common">Melon fruit fly</name>
    <name type="synonym">Bactrocera cucurbitae</name>
    <dbReference type="NCBI Taxonomy" id="28588"/>
    <lineage>
        <taxon>Eukaryota</taxon>
        <taxon>Metazoa</taxon>
        <taxon>Ecdysozoa</taxon>
        <taxon>Arthropoda</taxon>
        <taxon>Hexapoda</taxon>
        <taxon>Insecta</taxon>
        <taxon>Pterygota</taxon>
        <taxon>Neoptera</taxon>
        <taxon>Endopterygota</taxon>
        <taxon>Diptera</taxon>
        <taxon>Brachycera</taxon>
        <taxon>Muscomorpha</taxon>
        <taxon>Tephritoidea</taxon>
        <taxon>Tephritidae</taxon>
        <taxon>Zeugodacus</taxon>
        <taxon>Zeugodacus</taxon>
    </lineage>
</organism>
<accession>A0A0A1WXD4</accession>
<feature type="compositionally biased region" description="Basic residues" evidence="1">
    <location>
        <begin position="215"/>
        <end position="236"/>
    </location>
</feature>
<reference evidence="2" key="2">
    <citation type="journal article" date="2015" name="Gigascience">
        <title>Reconstructing a comprehensive transcriptome assembly of a white-pupal translocated strain of the pest fruit fly Bactrocera cucurbitae.</title>
        <authorList>
            <person name="Sim S.B."/>
            <person name="Calla B."/>
            <person name="Hall B."/>
            <person name="DeRego T."/>
            <person name="Geib S.M."/>
        </authorList>
    </citation>
    <scope>NUCLEOTIDE SEQUENCE</scope>
</reference>
<proteinExistence type="predicted"/>
<feature type="region of interest" description="Disordered" evidence="1">
    <location>
        <begin position="183"/>
        <end position="262"/>
    </location>
</feature>
<evidence type="ECO:0000256" key="1">
    <source>
        <dbReference type="SAM" id="MobiDB-lite"/>
    </source>
</evidence>
<dbReference type="EMBL" id="GBXI01010770">
    <property type="protein sequence ID" value="JAD03522.1"/>
    <property type="molecule type" value="Transcribed_RNA"/>
</dbReference>
<name>A0A0A1WXD4_ZEUCU</name>
<evidence type="ECO:0000313" key="2">
    <source>
        <dbReference type="EMBL" id="JAD03522.1"/>
    </source>
</evidence>